<evidence type="ECO:0000313" key="3">
    <source>
        <dbReference type="Proteomes" id="UP000013750"/>
    </source>
</evidence>
<dbReference type="EMBL" id="ASWH01000001">
    <property type="protein sequence ID" value="EOW81979.1"/>
    <property type="molecule type" value="Genomic_DNA"/>
</dbReference>
<name>R2XLR9_9ENTE</name>
<reference evidence="2 4" key="2">
    <citation type="submission" date="2013-03" db="EMBL/GenBank/DDBJ databases">
        <title>The Genome Sequence of Enterococcus gilvus ATCC BAA-350 (PacBio/Illumina hybrid assembly).</title>
        <authorList>
            <consortium name="The Broad Institute Genomics Platform"/>
            <consortium name="The Broad Institute Genome Sequencing Center for Infectious Disease"/>
            <person name="Earl A."/>
            <person name="Russ C."/>
            <person name="Gilmore M."/>
            <person name="Surin D."/>
            <person name="Walker B."/>
            <person name="Young S."/>
            <person name="Zeng Q."/>
            <person name="Gargeya S."/>
            <person name="Fitzgerald M."/>
            <person name="Haas B."/>
            <person name="Abouelleil A."/>
            <person name="Allen A.W."/>
            <person name="Alvarado L."/>
            <person name="Arachchi H.M."/>
            <person name="Berlin A.M."/>
            <person name="Chapman S.B."/>
            <person name="Gainer-Dewar J."/>
            <person name="Goldberg J."/>
            <person name="Griggs A."/>
            <person name="Gujja S."/>
            <person name="Hansen M."/>
            <person name="Howarth C."/>
            <person name="Imamovic A."/>
            <person name="Ireland A."/>
            <person name="Larimer J."/>
            <person name="McCowan C."/>
            <person name="Murphy C."/>
            <person name="Pearson M."/>
            <person name="Poon T.W."/>
            <person name="Priest M."/>
            <person name="Roberts A."/>
            <person name="Saif S."/>
            <person name="Shea T."/>
            <person name="Sisk P."/>
            <person name="Sykes S."/>
            <person name="Wortman J."/>
            <person name="Nusbaum C."/>
            <person name="Birren B."/>
        </authorList>
    </citation>
    <scope>NUCLEOTIDE SEQUENCE [LARGE SCALE GENOMIC DNA]</scope>
    <source>
        <strain evidence="2 4">ATCC BAA-350</strain>
    </source>
</reference>
<protein>
    <submittedName>
        <fullName evidence="1">Uncharacterized protein</fullName>
    </submittedName>
</protein>
<evidence type="ECO:0000313" key="4">
    <source>
        <dbReference type="Proteomes" id="UP000014160"/>
    </source>
</evidence>
<comment type="caution">
    <text evidence="1">The sequence shown here is derived from an EMBL/GenBank/DDBJ whole genome shotgun (WGS) entry which is preliminary data.</text>
</comment>
<evidence type="ECO:0000313" key="2">
    <source>
        <dbReference type="EMBL" id="EOW81979.1"/>
    </source>
</evidence>
<organism evidence="1 3">
    <name type="scientific">Enterococcus gilvus ATCC BAA-350</name>
    <dbReference type="NCBI Taxonomy" id="1158614"/>
    <lineage>
        <taxon>Bacteria</taxon>
        <taxon>Bacillati</taxon>
        <taxon>Bacillota</taxon>
        <taxon>Bacilli</taxon>
        <taxon>Lactobacillales</taxon>
        <taxon>Enterococcaceae</taxon>
        <taxon>Enterococcus</taxon>
    </lineage>
</organism>
<dbReference type="OrthoDB" id="2292651at2"/>
<proteinExistence type="predicted"/>
<dbReference type="Proteomes" id="UP000013750">
    <property type="component" value="Unassembled WGS sequence"/>
</dbReference>
<dbReference type="AlphaFoldDB" id="R2XLR9"/>
<dbReference type="Proteomes" id="UP000014160">
    <property type="component" value="Unassembled WGS sequence"/>
</dbReference>
<dbReference type="HOGENOM" id="CLU_2259437_0_0_9"/>
<dbReference type="EMBL" id="AJDQ01000008">
    <property type="protein sequence ID" value="EOI55478.1"/>
    <property type="molecule type" value="Genomic_DNA"/>
</dbReference>
<dbReference type="RefSeq" id="WP_010781059.1">
    <property type="nucleotide sequence ID" value="NZ_ASWH01000001.1"/>
</dbReference>
<reference evidence="1 3" key="1">
    <citation type="submission" date="2013-02" db="EMBL/GenBank/DDBJ databases">
        <title>The Genome Sequence of Enterococcus gilvus ATCC BAA-350.</title>
        <authorList>
            <consortium name="The Broad Institute Genome Sequencing Platform"/>
            <consortium name="The Broad Institute Genome Sequencing Center for Infectious Disease"/>
            <person name="Earl A.M."/>
            <person name="Gilmore M.S."/>
            <person name="Lebreton F."/>
            <person name="Walker B."/>
            <person name="Young S.K."/>
            <person name="Zeng Q."/>
            <person name="Gargeya S."/>
            <person name="Fitzgerald M."/>
            <person name="Haas B."/>
            <person name="Abouelleil A."/>
            <person name="Alvarado L."/>
            <person name="Arachchi H.M."/>
            <person name="Berlin A.M."/>
            <person name="Chapman S.B."/>
            <person name="Dewar J."/>
            <person name="Goldberg J."/>
            <person name="Griggs A."/>
            <person name="Gujja S."/>
            <person name="Hansen M."/>
            <person name="Howarth C."/>
            <person name="Imamovic A."/>
            <person name="Larimer J."/>
            <person name="McCowan C."/>
            <person name="Murphy C."/>
            <person name="Neiman D."/>
            <person name="Pearson M."/>
            <person name="Priest M."/>
            <person name="Roberts A."/>
            <person name="Saif S."/>
            <person name="Shea T."/>
            <person name="Sisk P."/>
            <person name="Sykes S."/>
            <person name="Wortman J."/>
            <person name="Nusbaum C."/>
            <person name="Birren B."/>
        </authorList>
    </citation>
    <scope>NUCLEOTIDE SEQUENCE [LARGE SCALE GENOMIC DNA]</scope>
    <source>
        <strain evidence="1 3">ATCC BAA-350</strain>
    </source>
</reference>
<dbReference type="PATRIC" id="fig|1158614.3.peg.2681"/>
<keyword evidence="4" id="KW-1185">Reference proteome</keyword>
<sequence>MLLVSFEVKDYPFHFNIYSFENHLIGIEEDPKYLQLFEMEQFGSPADYFDWRKSLVGFGSLLDVHGLPISKSHENFNTYHNFLSQTETALKMRTRRWGNRFRK</sequence>
<accession>R2XLR9</accession>
<evidence type="ECO:0000313" key="1">
    <source>
        <dbReference type="EMBL" id="EOI55478.1"/>
    </source>
</evidence>
<gene>
    <name evidence="2" type="ORF">I592_01280</name>
    <name evidence="1" type="ORF">UKC_02686</name>
</gene>